<dbReference type="EMBL" id="JAQQWM010000008">
    <property type="protein sequence ID" value="KAK8054413.1"/>
    <property type="molecule type" value="Genomic_DNA"/>
</dbReference>
<proteinExistence type="predicted"/>
<sequence length="344" mass="37727">MADTPVEKESIIARIIANFRDAQKKRKRQDGEEDAEEDDDQETSLAPTPPISQLLAPRDEETRLPSGGGLLSPSNLRNLENRYSGLRESDNPLGPPAFFEIPELSGLIPGGTIWFRPDTPHADNQADRNFNRMRLRRALGPSSSRAPSRAPSSTRSTTSATTVNSAAPQQSMGPPAKKKTKRGGGNLCGNCGKIGHKVKNCAGPPAEDGFIHACPMHNSESHTLANCQEAKNLTLEAKYRHLVSTRHNLCPLYFNEAWEDIGIPLEKFDEYDYDAPDPACLGHEPETASVAAFKEWYRVAILVEDPGSDHDDDMDNQTEGSDNNGAEMLTHSRHPLDPNVDALL</sequence>
<dbReference type="Proteomes" id="UP001446871">
    <property type="component" value="Unassembled WGS sequence"/>
</dbReference>
<feature type="compositionally biased region" description="Acidic residues" evidence="2">
    <location>
        <begin position="31"/>
        <end position="42"/>
    </location>
</feature>
<dbReference type="InterPro" id="IPR036875">
    <property type="entry name" value="Znf_CCHC_sf"/>
</dbReference>
<organism evidence="4 5">
    <name type="scientific">Apiospora saccharicola</name>
    <dbReference type="NCBI Taxonomy" id="335842"/>
    <lineage>
        <taxon>Eukaryota</taxon>
        <taxon>Fungi</taxon>
        <taxon>Dikarya</taxon>
        <taxon>Ascomycota</taxon>
        <taxon>Pezizomycotina</taxon>
        <taxon>Sordariomycetes</taxon>
        <taxon>Xylariomycetidae</taxon>
        <taxon>Amphisphaeriales</taxon>
        <taxon>Apiosporaceae</taxon>
        <taxon>Apiospora</taxon>
    </lineage>
</organism>
<evidence type="ECO:0000313" key="4">
    <source>
        <dbReference type="EMBL" id="KAK8054413.1"/>
    </source>
</evidence>
<feature type="compositionally biased region" description="Polar residues" evidence="2">
    <location>
        <begin position="163"/>
        <end position="172"/>
    </location>
</feature>
<protein>
    <recommendedName>
        <fullName evidence="3">CCHC-type domain-containing protein</fullName>
    </recommendedName>
</protein>
<keyword evidence="1" id="KW-0863">Zinc-finger</keyword>
<feature type="compositionally biased region" description="Low complexity" evidence="2">
    <location>
        <begin position="141"/>
        <end position="162"/>
    </location>
</feature>
<feature type="region of interest" description="Disordered" evidence="2">
    <location>
        <begin position="305"/>
        <end position="344"/>
    </location>
</feature>
<dbReference type="Gene3D" id="4.10.60.10">
    <property type="entry name" value="Zinc finger, CCHC-type"/>
    <property type="match status" value="1"/>
</dbReference>
<feature type="domain" description="CCHC-type" evidence="3">
    <location>
        <begin position="188"/>
        <end position="201"/>
    </location>
</feature>
<accession>A0ABR1U6A7</accession>
<feature type="region of interest" description="Disordered" evidence="2">
    <location>
        <begin position="22"/>
        <end position="76"/>
    </location>
</feature>
<dbReference type="InterPro" id="IPR001878">
    <property type="entry name" value="Znf_CCHC"/>
</dbReference>
<dbReference type="PROSITE" id="PS50158">
    <property type="entry name" value="ZF_CCHC"/>
    <property type="match status" value="1"/>
</dbReference>
<comment type="caution">
    <text evidence="4">The sequence shown here is derived from an EMBL/GenBank/DDBJ whole genome shotgun (WGS) entry which is preliminary data.</text>
</comment>
<name>A0ABR1U6A7_9PEZI</name>
<gene>
    <name evidence="4" type="ORF">PG996_013714</name>
</gene>
<evidence type="ECO:0000259" key="3">
    <source>
        <dbReference type="PROSITE" id="PS50158"/>
    </source>
</evidence>
<reference evidence="4 5" key="1">
    <citation type="submission" date="2023-01" db="EMBL/GenBank/DDBJ databases">
        <title>Analysis of 21 Apiospora genomes using comparative genomics revels a genus with tremendous synthesis potential of carbohydrate active enzymes and secondary metabolites.</title>
        <authorList>
            <person name="Sorensen T."/>
        </authorList>
    </citation>
    <scope>NUCLEOTIDE SEQUENCE [LARGE SCALE GENOMIC DNA]</scope>
    <source>
        <strain evidence="4 5">CBS 83171</strain>
    </source>
</reference>
<keyword evidence="5" id="KW-1185">Reference proteome</keyword>
<evidence type="ECO:0000256" key="1">
    <source>
        <dbReference type="PROSITE-ProRule" id="PRU00047"/>
    </source>
</evidence>
<feature type="region of interest" description="Disordered" evidence="2">
    <location>
        <begin position="138"/>
        <end position="184"/>
    </location>
</feature>
<dbReference type="SUPFAM" id="SSF57756">
    <property type="entry name" value="Retrovirus zinc finger-like domains"/>
    <property type="match status" value="1"/>
</dbReference>
<evidence type="ECO:0000313" key="5">
    <source>
        <dbReference type="Proteomes" id="UP001446871"/>
    </source>
</evidence>
<keyword evidence="1" id="KW-0862">Zinc</keyword>
<keyword evidence="1" id="KW-0479">Metal-binding</keyword>
<evidence type="ECO:0000256" key="2">
    <source>
        <dbReference type="SAM" id="MobiDB-lite"/>
    </source>
</evidence>